<dbReference type="PANTHER" id="PTHR43370">
    <property type="entry name" value="SUGAR ABC TRANSPORTER INTEGRAL MEMBRANE PROTEIN-RELATED"/>
    <property type="match status" value="1"/>
</dbReference>
<dbReference type="EMBL" id="CP139858">
    <property type="protein sequence ID" value="WQB98492.1"/>
    <property type="molecule type" value="Genomic_DNA"/>
</dbReference>
<keyword evidence="4 6" id="KW-1133">Transmembrane helix</keyword>
<evidence type="ECO:0000256" key="6">
    <source>
        <dbReference type="SAM" id="Phobius"/>
    </source>
</evidence>
<feature type="transmembrane region" description="Helical" evidence="6">
    <location>
        <begin position="152"/>
        <end position="169"/>
    </location>
</feature>
<name>A0ABZ0VLZ8_9HYPH</name>
<evidence type="ECO:0000256" key="1">
    <source>
        <dbReference type="ARBA" id="ARBA00004651"/>
    </source>
</evidence>
<protein>
    <submittedName>
        <fullName evidence="7">ABC transporter permease</fullName>
    </submittedName>
</protein>
<comment type="subcellular location">
    <subcellularLocation>
        <location evidence="1">Cell membrane</location>
        <topology evidence="1">Multi-pass membrane protein</topology>
    </subcellularLocation>
</comment>
<feature type="transmembrane region" description="Helical" evidence="6">
    <location>
        <begin position="12"/>
        <end position="34"/>
    </location>
</feature>
<dbReference type="InterPro" id="IPR001851">
    <property type="entry name" value="ABC_transp_permease"/>
</dbReference>
<keyword evidence="2" id="KW-1003">Cell membrane</keyword>
<dbReference type="CDD" id="cd06580">
    <property type="entry name" value="TM_PBP1_transp_TpRbsC_like"/>
    <property type="match status" value="1"/>
</dbReference>
<keyword evidence="8" id="KW-1185">Reference proteome</keyword>
<feature type="transmembrane region" description="Helical" evidence="6">
    <location>
        <begin position="276"/>
        <end position="294"/>
    </location>
</feature>
<proteinExistence type="predicted"/>
<evidence type="ECO:0000313" key="7">
    <source>
        <dbReference type="EMBL" id="WQB98492.1"/>
    </source>
</evidence>
<evidence type="ECO:0000256" key="3">
    <source>
        <dbReference type="ARBA" id="ARBA00022692"/>
    </source>
</evidence>
<evidence type="ECO:0000256" key="2">
    <source>
        <dbReference type="ARBA" id="ARBA00022475"/>
    </source>
</evidence>
<feature type="transmembrane region" description="Helical" evidence="6">
    <location>
        <begin position="46"/>
        <end position="63"/>
    </location>
</feature>
<keyword evidence="3 6" id="KW-0812">Transmembrane</keyword>
<dbReference type="PANTHER" id="PTHR43370:SF1">
    <property type="entry name" value="GUANOSINE ABC TRANSPORTER PERMEASE PROTEIN NUPQ"/>
    <property type="match status" value="1"/>
</dbReference>
<feature type="transmembrane region" description="Helical" evidence="6">
    <location>
        <begin position="99"/>
        <end position="132"/>
    </location>
</feature>
<sequence length="313" mass="31842">MSFLPDIGLIAVLLASGVRLATPIGFAALGGVLAERSGVYNVGLEGMMLWGAFGAAAGTYLTGSPVAGLFAGILLGAVAGLLLALLCVTLSVNQLVAGIAINLLCAGLTAFLARAMFGLAGGGTAVGGFASLPVPYLSGLPLIGPALFNQDPLAYMLPALVAAVTICLYRTQAGLRLRAAGESPRAADSAGVNVTAVRYVSLALSGAFAAAGGCHLVLCQVYIFSEGMSAGKGFIALAAIILGRWHPVGAVVAALFFGLCDALQLQLQFSNPLVPYQIFLILPFAASLVALVWFNKGTRQPAATGTIFDREAR</sequence>
<accession>A0ABZ0VLZ8</accession>
<organism evidence="7 8">
    <name type="scientific">Mesorhizobium huakuii</name>
    <dbReference type="NCBI Taxonomy" id="28104"/>
    <lineage>
        <taxon>Bacteria</taxon>
        <taxon>Pseudomonadati</taxon>
        <taxon>Pseudomonadota</taxon>
        <taxon>Alphaproteobacteria</taxon>
        <taxon>Hyphomicrobiales</taxon>
        <taxon>Phyllobacteriaceae</taxon>
        <taxon>Mesorhizobium</taxon>
    </lineage>
</organism>
<evidence type="ECO:0000256" key="4">
    <source>
        <dbReference type="ARBA" id="ARBA00022989"/>
    </source>
</evidence>
<dbReference type="Pfam" id="PF02653">
    <property type="entry name" value="BPD_transp_2"/>
    <property type="match status" value="1"/>
</dbReference>
<gene>
    <name evidence="7" type="ORF">U0R22_002643</name>
</gene>
<keyword evidence="5 6" id="KW-0472">Membrane</keyword>
<evidence type="ECO:0000313" key="8">
    <source>
        <dbReference type="Proteomes" id="UP001322481"/>
    </source>
</evidence>
<reference evidence="7 8" key="1">
    <citation type="submission" date="2023-11" db="EMBL/GenBank/DDBJ databases">
        <authorList>
            <person name="Panchal A.K."/>
            <person name="Meaney J.S."/>
            <person name="Karas B.J."/>
            <person name="diCenzo G.C."/>
        </authorList>
    </citation>
    <scope>NUCLEOTIDE SEQUENCE [LARGE SCALE GENOMIC DNA]</scope>
    <source>
        <strain evidence="7 8">NZP2235</strain>
    </source>
</reference>
<dbReference type="Proteomes" id="UP001322481">
    <property type="component" value="Chromosome"/>
</dbReference>
<evidence type="ECO:0000256" key="5">
    <source>
        <dbReference type="ARBA" id="ARBA00023136"/>
    </source>
</evidence>
<feature type="transmembrane region" description="Helical" evidence="6">
    <location>
        <begin position="69"/>
        <end position="92"/>
    </location>
</feature>
<dbReference type="RefSeq" id="WP_322418780.1">
    <property type="nucleotide sequence ID" value="NZ_CP139858.1"/>
</dbReference>